<feature type="binding site" evidence="7">
    <location>
        <position position="248"/>
    </location>
    <ligand>
        <name>glycerol</name>
        <dbReference type="ChEBI" id="CHEBI:17754"/>
    </ligand>
</feature>
<dbReference type="CDD" id="cd07769">
    <property type="entry name" value="ASKHA_NBD_FGGY_GK"/>
    <property type="match status" value="1"/>
</dbReference>
<reference evidence="12" key="1">
    <citation type="journal article" date="2019" name="Int. J. Syst. Evol. Microbiol.">
        <title>The Global Catalogue of Microorganisms (GCM) 10K type strain sequencing project: providing services to taxonomists for standard genome sequencing and annotation.</title>
        <authorList>
            <consortium name="The Broad Institute Genomics Platform"/>
            <consortium name="The Broad Institute Genome Sequencing Center for Infectious Disease"/>
            <person name="Wu L."/>
            <person name="Ma J."/>
        </authorList>
    </citation>
    <scope>NUCLEOTIDE SEQUENCE [LARGE SCALE GENOMIC DNA]</scope>
    <source>
        <strain evidence="12">CCUG 60214</strain>
    </source>
</reference>
<dbReference type="SUPFAM" id="SSF53067">
    <property type="entry name" value="Actin-like ATPase domain"/>
    <property type="match status" value="2"/>
</dbReference>
<dbReference type="InterPro" id="IPR018484">
    <property type="entry name" value="FGGY_N"/>
</dbReference>
<feature type="binding site" evidence="7">
    <location>
        <position position="317"/>
    </location>
    <ligand>
        <name>ATP</name>
        <dbReference type="ChEBI" id="CHEBI:30616"/>
    </ligand>
</feature>
<evidence type="ECO:0000256" key="8">
    <source>
        <dbReference type="RuleBase" id="RU003733"/>
    </source>
</evidence>
<evidence type="ECO:0000259" key="10">
    <source>
        <dbReference type="Pfam" id="PF02782"/>
    </source>
</evidence>
<feature type="binding site" evidence="7">
    <location>
        <position position="269"/>
    </location>
    <ligand>
        <name>ADP</name>
        <dbReference type="ChEBI" id="CHEBI:456216"/>
    </ligand>
</feature>
<feature type="domain" description="Carbohydrate kinase FGGY N-terminal" evidence="9">
    <location>
        <begin position="4"/>
        <end position="254"/>
    </location>
</feature>
<feature type="domain" description="Carbohydrate kinase FGGY C-terminal" evidence="10">
    <location>
        <begin position="264"/>
        <end position="453"/>
    </location>
</feature>
<dbReference type="PANTHER" id="PTHR10196">
    <property type="entry name" value="SUGAR KINASE"/>
    <property type="match status" value="1"/>
</dbReference>
<evidence type="ECO:0000313" key="12">
    <source>
        <dbReference type="Proteomes" id="UP001597168"/>
    </source>
</evidence>
<evidence type="ECO:0000256" key="4">
    <source>
        <dbReference type="ARBA" id="ARBA00022777"/>
    </source>
</evidence>
<gene>
    <name evidence="7 11" type="primary">glpK</name>
    <name evidence="11" type="ORF">ACFQ3T_13525</name>
</gene>
<keyword evidence="4 7" id="KW-0418">Kinase</keyword>
<feature type="binding site" evidence="7">
    <location>
        <position position="313"/>
    </location>
    <ligand>
        <name>ADP</name>
        <dbReference type="ChEBI" id="CHEBI:456216"/>
    </ligand>
</feature>
<dbReference type="GO" id="GO:0004370">
    <property type="term" value="F:glycerol kinase activity"/>
    <property type="evidence" value="ECO:0007669"/>
    <property type="project" value="UniProtKB-EC"/>
</dbReference>
<comment type="catalytic activity">
    <reaction evidence="7">
        <text>glycerol + ATP = sn-glycerol 3-phosphate + ADP + H(+)</text>
        <dbReference type="Rhea" id="RHEA:21644"/>
        <dbReference type="ChEBI" id="CHEBI:15378"/>
        <dbReference type="ChEBI" id="CHEBI:17754"/>
        <dbReference type="ChEBI" id="CHEBI:30616"/>
        <dbReference type="ChEBI" id="CHEBI:57597"/>
        <dbReference type="ChEBI" id="CHEBI:456216"/>
        <dbReference type="EC" id="2.7.1.30"/>
    </reaction>
</comment>
<name>A0ABW3QU37_9PSEU</name>
<evidence type="ECO:0000256" key="7">
    <source>
        <dbReference type="HAMAP-Rule" id="MF_00186"/>
    </source>
</evidence>
<feature type="binding site" evidence="7">
    <location>
        <position position="247"/>
    </location>
    <ligand>
        <name>sn-glycerol 3-phosphate</name>
        <dbReference type="ChEBI" id="CHEBI:57597"/>
    </ligand>
</feature>
<feature type="binding site" evidence="7">
    <location>
        <position position="414"/>
    </location>
    <ligand>
        <name>ATP</name>
        <dbReference type="ChEBI" id="CHEBI:30616"/>
    </ligand>
</feature>
<evidence type="ECO:0000256" key="1">
    <source>
        <dbReference type="ARBA" id="ARBA00009156"/>
    </source>
</evidence>
<evidence type="ECO:0000313" key="11">
    <source>
        <dbReference type="EMBL" id="MFD1148145.1"/>
    </source>
</evidence>
<keyword evidence="3 7" id="KW-0547">Nucleotide-binding</keyword>
<comment type="caution">
    <text evidence="11">The sequence shown here is derived from an EMBL/GenBank/DDBJ whole genome shotgun (WGS) entry which is preliminary data.</text>
</comment>
<feature type="binding site" evidence="7">
    <location>
        <position position="13"/>
    </location>
    <ligand>
        <name>ATP</name>
        <dbReference type="ChEBI" id="CHEBI:30616"/>
    </ligand>
</feature>
<dbReference type="InterPro" id="IPR018483">
    <property type="entry name" value="Carb_kinase_FGGY_CS"/>
</dbReference>
<dbReference type="PROSITE" id="PS00933">
    <property type="entry name" value="FGGY_KINASES_1"/>
    <property type="match status" value="1"/>
</dbReference>
<feature type="binding site" evidence="7">
    <location>
        <position position="12"/>
    </location>
    <ligand>
        <name>sn-glycerol 3-phosphate</name>
        <dbReference type="ChEBI" id="CHEBI:57597"/>
    </ligand>
</feature>
<comment type="function">
    <text evidence="7">Key enzyme in the regulation of glycerol uptake and metabolism. Catalyzes the phosphorylation of glycerol to yield sn-glycerol 3-phosphate.</text>
</comment>
<feature type="binding site" evidence="7">
    <location>
        <position position="414"/>
    </location>
    <ligand>
        <name>ADP</name>
        <dbReference type="ChEBI" id="CHEBI:456216"/>
    </ligand>
</feature>
<dbReference type="Proteomes" id="UP001597168">
    <property type="component" value="Unassembled WGS sequence"/>
</dbReference>
<dbReference type="Gene3D" id="3.30.420.40">
    <property type="match status" value="2"/>
</dbReference>
<dbReference type="Pfam" id="PF00370">
    <property type="entry name" value="FGGY_N"/>
    <property type="match status" value="1"/>
</dbReference>
<evidence type="ECO:0000256" key="2">
    <source>
        <dbReference type="ARBA" id="ARBA00022679"/>
    </source>
</evidence>
<feature type="binding site" evidence="7">
    <location>
        <position position="82"/>
    </location>
    <ligand>
        <name>glycerol</name>
        <dbReference type="ChEBI" id="CHEBI:17754"/>
    </ligand>
</feature>
<dbReference type="PIRSF" id="PIRSF000538">
    <property type="entry name" value="GlpK"/>
    <property type="match status" value="1"/>
</dbReference>
<keyword evidence="6 7" id="KW-0067">ATP-binding</keyword>
<feature type="binding site" evidence="7">
    <location>
        <position position="247"/>
    </location>
    <ligand>
        <name>glycerol</name>
        <dbReference type="ChEBI" id="CHEBI:17754"/>
    </ligand>
</feature>
<dbReference type="InterPro" id="IPR018485">
    <property type="entry name" value="FGGY_C"/>
</dbReference>
<evidence type="ECO:0000256" key="3">
    <source>
        <dbReference type="ARBA" id="ARBA00022741"/>
    </source>
</evidence>
<dbReference type="NCBIfam" id="NF000756">
    <property type="entry name" value="PRK00047.1"/>
    <property type="match status" value="1"/>
</dbReference>
<feature type="binding site" evidence="7">
    <location>
        <position position="14"/>
    </location>
    <ligand>
        <name>ATP</name>
        <dbReference type="ChEBI" id="CHEBI:30616"/>
    </ligand>
</feature>
<keyword evidence="2 7" id="KW-0808">Transferase</keyword>
<dbReference type="PROSITE" id="PS00445">
    <property type="entry name" value="FGGY_KINASES_2"/>
    <property type="match status" value="1"/>
</dbReference>
<feature type="binding site" evidence="7">
    <location>
        <position position="82"/>
    </location>
    <ligand>
        <name>sn-glycerol 3-phosphate</name>
        <dbReference type="ChEBI" id="CHEBI:57597"/>
    </ligand>
</feature>
<dbReference type="Pfam" id="PF02782">
    <property type="entry name" value="FGGY_C"/>
    <property type="match status" value="1"/>
</dbReference>
<dbReference type="PANTHER" id="PTHR10196:SF69">
    <property type="entry name" value="GLYCEROL KINASE"/>
    <property type="match status" value="1"/>
</dbReference>
<dbReference type="NCBIfam" id="TIGR01311">
    <property type="entry name" value="glycerol_kin"/>
    <property type="match status" value="1"/>
</dbReference>
<proteinExistence type="inferred from homology"/>
<feature type="binding site" evidence="7">
    <location>
        <position position="135"/>
    </location>
    <ligand>
        <name>glycerol</name>
        <dbReference type="ChEBI" id="CHEBI:17754"/>
    </ligand>
</feature>
<dbReference type="EMBL" id="JBHTLK010000056">
    <property type="protein sequence ID" value="MFD1148145.1"/>
    <property type="molecule type" value="Genomic_DNA"/>
</dbReference>
<feature type="binding site" evidence="7">
    <location>
        <position position="135"/>
    </location>
    <ligand>
        <name>sn-glycerol 3-phosphate</name>
        <dbReference type="ChEBI" id="CHEBI:57597"/>
    </ligand>
</feature>
<feature type="binding site" evidence="7">
    <location>
        <position position="83"/>
    </location>
    <ligand>
        <name>sn-glycerol 3-phosphate</name>
        <dbReference type="ChEBI" id="CHEBI:57597"/>
    </ligand>
</feature>
<dbReference type="EC" id="2.7.1.30" evidence="7"/>
<dbReference type="InterPro" id="IPR043129">
    <property type="entry name" value="ATPase_NBD"/>
</dbReference>
<feature type="binding site" evidence="7">
    <location>
        <position position="16"/>
    </location>
    <ligand>
        <name>ADP</name>
        <dbReference type="ChEBI" id="CHEBI:456216"/>
    </ligand>
</feature>
<dbReference type="HAMAP" id="MF_00186">
    <property type="entry name" value="Glycerol_kin"/>
    <property type="match status" value="1"/>
</dbReference>
<evidence type="ECO:0000256" key="6">
    <source>
        <dbReference type="ARBA" id="ARBA00022840"/>
    </source>
</evidence>
<dbReference type="RefSeq" id="WP_380723582.1">
    <property type="nucleotide sequence ID" value="NZ_JBHTLK010000056.1"/>
</dbReference>
<sequence>MTKYVAAIDQGTTSTRCMIFDHSGRVVSVDQKEHEQIFPQAGWVEHDANEIWTNTRQVAAGALAKADLTTADVAAVGITNQRETALVWDRTTGQPVYNAIVWQDTRTDKICQELAALGGGQERYRDKTGLPLATYFSGPKIRWILDNVEGARAKAEAGDLLFGNMDTWVLWNMTGGVDGGVHVTDPTNASRTLLMDLDTLSWDEGIAADMGIPLSMLPEIRSSSEEYGKVRERGALAGVPIAGILGDQQAATFGQACLSPGEAKNTYGTGNFVLLNTGTDKVMSENGLLTTVCYKIGSNDPVYALEGSIAVTGSLVQWLRDNLGMISTAAEIEQHARTVEDNGGAYFVPAFSGLFAPYWRSDARGAIVGLTRFVNKGHLARAVLEATAFQTREVIDAMNADSGVPLKSLKVDGGMVVNELLMQFQADILGVPVIRPVVNETTALGAAYAAGLAVGFWESEDDIRQNWAQDKQWDPAMDDEARAKTYAQWKKAVTRTFDWVE</sequence>
<protein>
    <recommendedName>
        <fullName evidence="7">Glycerol kinase</fullName>
        <ecNumber evidence="7">2.7.1.30</ecNumber>
    </recommendedName>
    <alternativeName>
        <fullName evidence="7">ATP:glycerol 3-phosphotransferase</fullName>
    </alternativeName>
    <alternativeName>
        <fullName evidence="7">Glycerokinase</fullName>
        <shortName evidence="7">GK</shortName>
    </alternativeName>
</protein>
<dbReference type="InterPro" id="IPR005999">
    <property type="entry name" value="Glycerol_kin"/>
</dbReference>
<evidence type="ECO:0000256" key="5">
    <source>
        <dbReference type="ARBA" id="ARBA00022798"/>
    </source>
</evidence>
<organism evidence="11 12">
    <name type="scientific">Saccharothrix hoggarensis</name>
    <dbReference type="NCBI Taxonomy" id="913853"/>
    <lineage>
        <taxon>Bacteria</taxon>
        <taxon>Bacillati</taxon>
        <taxon>Actinomycetota</taxon>
        <taxon>Actinomycetes</taxon>
        <taxon>Pseudonocardiales</taxon>
        <taxon>Pseudonocardiaceae</taxon>
        <taxon>Saccharothrix</taxon>
    </lineage>
</organism>
<feature type="binding site" evidence="7">
    <location>
        <position position="83"/>
    </location>
    <ligand>
        <name>glycerol</name>
        <dbReference type="ChEBI" id="CHEBI:17754"/>
    </ligand>
</feature>
<feature type="binding site" evidence="7">
    <location>
        <position position="12"/>
    </location>
    <ligand>
        <name>ATP</name>
        <dbReference type="ChEBI" id="CHEBI:30616"/>
    </ligand>
</feature>
<comment type="similarity">
    <text evidence="1 7 8">Belongs to the FGGY kinase family.</text>
</comment>
<feature type="binding site" evidence="7">
    <location>
        <position position="313"/>
    </location>
    <ligand>
        <name>ATP</name>
        <dbReference type="ChEBI" id="CHEBI:30616"/>
    </ligand>
</feature>
<feature type="binding site" evidence="7">
    <location>
        <position position="418"/>
    </location>
    <ligand>
        <name>ADP</name>
        <dbReference type="ChEBI" id="CHEBI:456216"/>
    </ligand>
</feature>
<comment type="pathway">
    <text evidence="7">Polyol metabolism; glycerol degradation via glycerol kinase pathway; sn-glycerol 3-phosphate from glycerol: step 1/1.</text>
</comment>
<keyword evidence="5 7" id="KW-0319">Glycerol metabolism</keyword>
<accession>A0ABW3QU37</accession>
<keyword evidence="12" id="KW-1185">Reference proteome</keyword>
<dbReference type="InterPro" id="IPR000577">
    <property type="entry name" value="Carb_kinase_FGGY"/>
</dbReference>
<evidence type="ECO:0000259" key="9">
    <source>
        <dbReference type="Pfam" id="PF00370"/>
    </source>
</evidence>
<feature type="binding site" evidence="7">
    <location>
        <position position="12"/>
    </location>
    <ligand>
        <name>ADP</name>
        <dbReference type="ChEBI" id="CHEBI:456216"/>
    </ligand>
</feature>
<feature type="binding site" evidence="7">
    <location>
        <position position="269"/>
    </location>
    <ligand>
        <name>ATP</name>
        <dbReference type="ChEBI" id="CHEBI:30616"/>
    </ligand>
</feature>
<comment type="activity regulation">
    <text evidence="7">Inhibited by fructose 1,6-bisphosphate (FBP).</text>
</comment>